<dbReference type="Proteomes" id="UP000807371">
    <property type="component" value="Unassembled WGS sequence"/>
</dbReference>
<protein>
    <submittedName>
        <fullName evidence="1">Glycolipid-binding domain-containing protein</fullName>
    </submittedName>
</protein>
<dbReference type="SUPFAM" id="SSF159275">
    <property type="entry name" value="PA1994-like"/>
    <property type="match status" value="1"/>
</dbReference>
<keyword evidence="2" id="KW-1185">Reference proteome</keyword>
<accession>A0ABS0NEE7</accession>
<evidence type="ECO:0000313" key="1">
    <source>
        <dbReference type="EMBL" id="MBH5333568.1"/>
    </source>
</evidence>
<sequence length="188" mass="20571">MTDQHVVTWAVTGSGGYETAWVDLSGTGLRATGRVVGLKPAPYWLAYELETGHGYVTRRLQVTAHTPDGRNRLDLRRDGGEWTVDGKPLPEVAGALDCDLGMSPLTNTMPALRHQLHSTPGEQDFLMAWVSVPDLVVRPSRQTYTHVGLTERGARVRYASGDFTSDIEFGKEGLVLTYPGVGHLLRAD</sequence>
<dbReference type="Pfam" id="PF06475">
    <property type="entry name" value="Glycolipid_bind"/>
    <property type="match status" value="1"/>
</dbReference>
<reference evidence="1 2" key="1">
    <citation type="submission" date="2020-09" db="EMBL/GenBank/DDBJ databases">
        <title>Biosynthesis of the nuclear factor of activated T cells inhibitor NFAT-133 and its congeners in Streptomyces pactum.</title>
        <authorList>
            <person name="Zhou W."/>
            <person name="Posri P."/>
            <person name="Abugrain M.E."/>
            <person name="Weisberg A.J."/>
            <person name="Chang J.H."/>
            <person name="Mahmud T."/>
        </authorList>
    </citation>
    <scope>NUCLEOTIDE SEQUENCE [LARGE SCALE GENOMIC DNA]</scope>
    <source>
        <strain evidence="1 2">ATCC 27456</strain>
    </source>
</reference>
<dbReference type="EMBL" id="JACYXC010000001">
    <property type="protein sequence ID" value="MBH5333568.1"/>
    <property type="molecule type" value="Genomic_DNA"/>
</dbReference>
<proteinExistence type="predicted"/>
<comment type="caution">
    <text evidence="1">The sequence shown here is derived from an EMBL/GenBank/DDBJ whole genome shotgun (WGS) entry which is preliminary data.</text>
</comment>
<name>A0ABS0NEE7_9ACTN</name>
<dbReference type="InterPro" id="IPR009467">
    <property type="entry name" value="Glycolipid-bd_prot_put"/>
</dbReference>
<organism evidence="1 2">
    <name type="scientific">Streptomyces pactum</name>
    <dbReference type="NCBI Taxonomy" id="68249"/>
    <lineage>
        <taxon>Bacteria</taxon>
        <taxon>Bacillati</taxon>
        <taxon>Actinomycetota</taxon>
        <taxon>Actinomycetes</taxon>
        <taxon>Kitasatosporales</taxon>
        <taxon>Streptomycetaceae</taxon>
        <taxon>Streptomyces</taxon>
    </lineage>
</organism>
<dbReference type="RefSeq" id="WP_197987371.1">
    <property type="nucleotide sequence ID" value="NZ_JACYXC010000001.1"/>
</dbReference>
<gene>
    <name evidence="1" type="ORF">IHE55_01605</name>
</gene>
<evidence type="ECO:0000313" key="2">
    <source>
        <dbReference type="Proteomes" id="UP000807371"/>
    </source>
</evidence>